<proteinExistence type="predicted"/>
<dbReference type="EMBL" id="HACA01013185">
    <property type="protein sequence ID" value="CDW30546.1"/>
    <property type="molecule type" value="Transcribed_RNA"/>
</dbReference>
<organism evidence="1">
    <name type="scientific">Lepeophtheirus salmonis</name>
    <name type="common">Salmon louse</name>
    <name type="synonym">Caligus salmonis</name>
    <dbReference type="NCBI Taxonomy" id="72036"/>
    <lineage>
        <taxon>Eukaryota</taxon>
        <taxon>Metazoa</taxon>
        <taxon>Ecdysozoa</taxon>
        <taxon>Arthropoda</taxon>
        <taxon>Crustacea</taxon>
        <taxon>Multicrustacea</taxon>
        <taxon>Hexanauplia</taxon>
        <taxon>Copepoda</taxon>
        <taxon>Siphonostomatoida</taxon>
        <taxon>Caligidae</taxon>
        <taxon>Lepeophtheirus</taxon>
    </lineage>
</organism>
<accession>A0A0K2TYU9</accession>
<sequence>QLRRGSEREIFVNGYGGGGRIVFSRNSSKEFSNPLCTLFKIFQVLIILSGGTNGVQ</sequence>
<dbReference type="AlphaFoldDB" id="A0A0K2TYU9"/>
<feature type="non-terminal residue" evidence="1">
    <location>
        <position position="1"/>
    </location>
</feature>
<reference evidence="1" key="1">
    <citation type="submission" date="2014-05" db="EMBL/GenBank/DDBJ databases">
        <authorList>
            <person name="Chronopoulou M."/>
        </authorList>
    </citation>
    <scope>NUCLEOTIDE SEQUENCE</scope>
    <source>
        <tissue evidence="1">Whole organism</tissue>
    </source>
</reference>
<name>A0A0K2TYU9_LEPSM</name>
<protein>
    <submittedName>
        <fullName evidence="1">Uncharacterized protein</fullName>
    </submittedName>
</protein>
<evidence type="ECO:0000313" key="1">
    <source>
        <dbReference type="EMBL" id="CDW30546.1"/>
    </source>
</evidence>